<dbReference type="GO" id="GO:0032210">
    <property type="term" value="P:regulation of telomere maintenance via telomerase"/>
    <property type="evidence" value="ECO:0007669"/>
    <property type="project" value="TreeGrafter"/>
</dbReference>
<accession>A0A8H6JN94</accession>
<dbReference type="PANTHER" id="PTHR14513">
    <property type="entry name" value="PROTECTION OF TELOMERES 1"/>
    <property type="match status" value="1"/>
</dbReference>
<keyword evidence="7" id="KW-0238">DNA-binding</keyword>
<dbReference type="GO" id="GO:0098505">
    <property type="term" value="F:G-rich strand telomeric DNA binding"/>
    <property type="evidence" value="ECO:0007669"/>
    <property type="project" value="TreeGrafter"/>
</dbReference>
<keyword evidence="12" id="KW-1185">Reference proteome</keyword>
<dbReference type="Gene3D" id="2.40.50.140">
    <property type="entry name" value="Nucleic acid-binding proteins"/>
    <property type="match status" value="2"/>
</dbReference>
<gene>
    <name evidence="11" type="ORF">CSOJ01_03305</name>
</gene>
<dbReference type="Pfam" id="PF16686">
    <property type="entry name" value="POT1PC"/>
    <property type="match status" value="1"/>
</dbReference>
<feature type="compositionally biased region" description="Basic and acidic residues" evidence="9">
    <location>
        <begin position="370"/>
        <end position="384"/>
    </location>
</feature>
<organism evidence="11 12">
    <name type="scientific">Colletotrichum sojae</name>
    <dbReference type="NCBI Taxonomy" id="2175907"/>
    <lineage>
        <taxon>Eukaryota</taxon>
        <taxon>Fungi</taxon>
        <taxon>Dikarya</taxon>
        <taxon>Ascomycota</taxon>
        <taxon>Pezizomycotina</taxon>
        <taxon>Sordariomycetes</taxon>
        <taxon>Hypocreomycetidae</taxon>
        <taxon>Glomerellales</taxon>
        <taxon>Glomerellaceae</taxon>
        <taxon>Colletotrichum</taxon>
        <taxon>Colletotrichum orchidearum species complex</taxon>
    </lineage>
</organism>
<dbReference type="GO" id="GO:0016233">
    <property type="term" value="P:telomere capping"/>
    <property type="evidence" value="ECO:0007669"/>
    <property type="project" value="TreeGrafter"/>
</dbReference>
<dbReference type="InterPro" id="IPR012340">
    <property type="entry name" value="NA-bd_OB-fold"/>
</dbReference>
<evidence type="ECO:0000256" key="6">
    <source>
        <dbReference type="ARBA" id="ARBA00022895"/>
    </source>
</evidence>
<dbReference type="PANTHER" id="PTHR14513:SF0">
    <property type="entry name" value="PROTECTION OF TELOMERES PROTEIN 1"/>
    <property type="match status" value="1"/>
</dbReference>
<evidence type="ECO:0000259" key="10">
    <source>
        <dbReference type="SMART" id="SM00976"/>
    </source>
</evidence>
<dbReference type="InterPro" id="IPR032042">
    <property type="entry name" value="POT1PC"/>
</dbReference>
<feature type="region of interest" description="Disordered" evidence="9">
    <location>
        <begin position="641"/>
        <end position="670"/>
    </location>
</feature>
<evidence type="ECO:0000256" key="9">
    <source>
        <dbReference type="SAM" id="MobiDB-lite"/>
    </source>
</evidence>
<evidence type="ECO:0000256" key="4">
    <source>
        <dbReference type="ARBA" id="ARBA00015253"/>
    </source>
</evidence>
<dbReference type="AlphaFoldDB" id="A0A8H6JN94"/>
<dbReference type="GO" id="GO:0000783">
    <property type="term" value="C:nuclear telomere cap complex"/>
    <property type="evidence" value="ECO:0007669"/>
    <property type="project" value="TreeGrafter"/>
</dbReference>
<evidence type="ECO:0000256" key="1">
    <source>
        <dbReference type="ARBA" id="ARBA00004123"/>
    </source>
</evidence>
<keyword evidence="8" id="KW-0539">Nucleus</keyword>
<feature type="domain" description="Telomeric single stranded DNA binding POT1/Cdc13" evidence="10">
    <location>
        <begin position="36"/>
        <end position="181"/>
    </location>
</feature>
<dbReference type="Pfam" id="PF02765">
    <property type="entry name" value="POT1"/>
    <property type="match status" value="1"/>
</dbReference>
<name>A0A8H6JN94_9PEZI</name>
<keyword evidence="5" id="KW-0158">Chromosome</keyword>
<dbReference type="FunFam" id="2.40.50.140:FF:000303">
    <property type="entry name" value="Protection of telomeres protein 1"/>
    <property type="match status" value="1"/>
</dbReference>
<evidence type="ECO:0000256" key="7">
    <source>
        <dbReference type="ARBA" id="ARBA00023125"/>
    </source>
</evidence>
<protein>
    <recommendedName>
        <fullName evidence="4">Protection of telomeres protein 1</fullName>
    </recommendedName>
</protein>
<feature type="region of interest" description="Disordered" evidence="9">
    <location>
        <begin position="370"/>
        <end position="425"/>
    </location>
</feature>
<evidence type="ECO:0000256" key="2">
    <source>
        <dbReference type="ARBA" id="ARBA00004574"/>
    </source>
</evidence>
<evidence type="ECO:0000256" key="3">
    <source>
        <dbReference type="ARBA" id="ARBA00008442"/>
    </source>
</evidence>
<dbReference type="SMART" id="SM00976">
    <property type="entry name" value="Telo_bind"/>
    <property type="match status" value="1"/>
</dbReference>
<dbReference type="InterPro" id="IPR028389">
    <property type="entry name" value="POT1"/>
</dbReference>
<evidence type="ECO:0000313" key="11">
    <source>
        <dbReference type="EMBL" id="KAF6815826.1"/>
    </source>
</evidence>
<evidence type="ECO:0000256" key="5">
    <source>
        <dbReference type="ARBA" id="ARBA00022454"/>
    </source>
</evidence>
<proteinExistence type="inferred from homology"/>
<dbReference type="InterPro" id="IPR011564">
    <property type="entry name" value="Telomer_end-bd_POT1/Cdc13"/>
</dbReference>
<evidence type="ECO:0000313" key="12">
    <source>
        <dbReference type="Proteomes" id="UP000652219"/>
    </source>
</evidence>
<dbReference type="SUPFAM" id="SSF50249">
    <property type="entry name" value="Nucleic acid-binding proteins"/>
    <property type="match status" value="2"/>
</dbReference>
<reference evidence="11 12" key="1">
    <citation type="journal article" date="2020" name="Phytopathology">
        <title>Genome Sequence Resources of Colletotrichum truncatum, C. plurivorum, C. musicola, and C. sojae: Four Species Pathogenic to Soybean (Glycine max).</title>
        <authorList>
            <person name="Rogerio F."/>
            <person name="Boufleur T.R."/>
            <person name="Ciampi-Guillardi M."/>
            <person name="Sukno S.A."/>
            <person name="Thon M.R."/>
            <person name="Massola Junior N.S."/>
            <person name="Baroncelli R."/>
        </authorList>
    </citation>
    <scope>NUCLEOTIDE SEQUENCE [LARGE SCALE GENOMIC DNA]</scope>
    <source>
        <strain evidence="11 12">LFN0009</strain>
    </source>
</reference>
<sequence>MTSIFCSSLVKSQSLATPVSMAETDIKGSLDLPKGFTPIADILTEGKVKMQSFINVIGVVIDYRPPVSTRKDFKCQIRLVDLSSQESQGKLDFDIFRPDVKHMPECGVGDVLVIYQAKIQQRGYIGILSNWSTAIHVYSAAKIPSPPQPALDYLAPSGRDQGLKSSLQAKEYVSWLYHTIDKTYLPSVEEFKVQAIQAMNIRTKFCELKDVRGDNFHDLIVQVVQPPLSRGDKVTLYVSDYTENHVFRNYAWIGQHEDGGRDGDPYGYTSGKPHKSAHTDWTGPYGKKTLQITCYEPHASFIERNVKVGSWVRLLNVQIKFGSDNANLEGFLREDRGIFAEKLSVEVLHPQEDPENISCELKNALRRKRDYEKDKKAQLREMKSSEQTGKKRPATDQPGEKRPNAKERRRHQRARAAEKAKIAEASNTPPQVLNYQGGLIYRSPVYILWTNRGQVVCENPERTVVPVPEILQPATYEVTTQGNQVAVSLPFTCAQYRVNVRVIDFHPPKLQDFATSRKVTEFDVLSDDSGSDFDDSDEDDHRNLNNFVSERVWEWRFALRLQDATLAKDAKVEGDRNEDNSFWVVVDNMDAQLLTGLDACDLRTNPEDLAKLKEKMFILWGNLEEKKSNELAVSASKNIPKNKAAKQTIERPPLDSSDDEDAGKSAKGNAVKIPTTNVPFTCCVRQYGVKVSEPKSAKANAGDGKRWQRVFGLFGTKISGT</sequence>
<comment type="caution">
    <text evidence="11">The sequence shown here is derived from an EMBL/GenBank/DDBJ whole genome shotgun (WGS) entry which is preliminary data.</text>
</comment>
<dbReference type="GO" id="GO:0010521">
    <property type="term" value="F:telomerase inhibitor activity"/>
    <property type="evidence" value="ECO:0007669"/>
    <property type="project" value="TreeGrafter"/>
</dbReference>
<comment type="subcellular location">
    <subcellularLocation>
        <location evidence="2">Chromosome</location>
        <location evidence="2">Telomere</location>
    </subcellularLocation>
    <subcellularLocation>
        <location evidence="1">Nucleus</location>
    </subcellularLocation>
</comment>
<evidence type="ECO:0000256" key="8">
    <source>
        <dbReference type="ARBA" id="ARBA00023242"/>
    </source>
</evidence>
<dbReference type="EMBL" id="WIGN01000032">
    <property type="protein sequence ID" value="KAF6815826.1"/>
    <property type="molecule type" value="Genomic_DNA"/>
</dbReference>
<keyword evidence="6" id="KW-0779">Telomere</keyword>
<dbReference type="Proteomes" id="UP000652219">
    <property type="component" value="Unassembled WGS sequence"/>
</dbReference>
<comment type="similarity">
    <text evidence="3">Belongs to the telombin family.</text>
</comment>